<dbReference type="Pfam" id="PF04909">
    <property type="entry name" value="Amidohydro_2"/>
    <property type="match status" value="1"/>
</dbReference>
<keyword evidence="3" id="KW-0378">Hydrolase</keyword>
<dbReference type="EMBL" id="FNLC01000002">
    <property type="protein sequence ID" value="SDR18410.1"/>
    <property type="molecule type" value="Genomic_DNA"/>
</dbReference>
<dbReference type="InterPro" id="IPR006311">
    <property type="entry name" value="TAT_signal"/>
</dbReference>
<dbReference type="OrthoDB" id="34429at2157"/>
<dbReference type="InterPro" id="IPR006680">
    <property type="entry name" value="Amidohydro-rel"/>
</dbReference>
<protein>
    <submittedName>
        <fullName evidence="3">Amidohydrolase</fullName>
    </submittedName>
</protein>
<dbReference type="InterPro" id="IPR032465">
    <property type="entry name" value="ACMSD"/>
</dbReference>
<dbReference type="RefSeq" id="WP_090382599.1">
    <property type="nucleotide sequence ID" value="NZ_FNLC01000002.1"/>
</dbReference>
<dbReference type="PROSITE" id="PS51318">
    <property type="entry name" value="TAT"/>
    <property type="match status" value="1"/>
</dbReference>
<dbReference type="AlphaFoldDB" id="A0A1H1GZ23"/>
<dbReference type="PANTHER" id="PTHR21240">
    <property type="entry name" value="2-AMINO-3-CARBOXYLMUCONATE-6-SEMIALDEHYDE DECARBOXYLASE"/>
    <property type="match status" value="1"/>
</dbReference>
<dbReference type="InterPro" id="IPR032466">
    <property type="entry name" value="Metal_Hydrolase"/>
</dbReference>
<proteinExistence type="predicted"/>
<feature type="domain" description="Amidohydrolase-related" evidence="2">
    <location>
        <begin position="59"/>
        <end position="320"/>
    </location>
</feature>
<evidence type="ECO:0000313" key="3">
    <source>
        <dbReference type="EMBL" id="SDR18410.1"/>
    </source>
</evidence>
<evidence type="ECO:0000256" key="1">
    <source>
        <dbReference type="ARBA" id="ARBA00023239"/>
    </source>
</evidence>
<dbReference type="GO" id="GO:0016831">
    <property type="term" value="F:carboxy-lyase activity"/>
    <property type="evidence" value="ECO:0007669"/>
    <property type="project" value="InterPro"/>
</dbReference>
<organism evidence="3 4">
    <name type="scientific">Natronobacterium texcoconense</name>
    <dbReference type="NCBI Taxonomy" id="1095778"/>
    <lineage>
        <taxon>Archaea</taxon>
        <taxon>Methanobacteriati</taxon>
        <taxon>Methanobacteriota</taxon>
        <taxon>Stenosarchaea group</taxon>
        <taxon>Halobacteria</taxon>
        <taxon>Halobacteriales</taxon>
        <taxon>Natrialbaceae</taxon>
        <taxon>Natronobacterium</taxon>
    </lineage>
</organism>
<keyword evidence="1" id="KW-0456">Lyase</keyword>
<dbReference type="STRING" id="1095778.SAMN04489842_2694"/>
<gene>
    <name evidence="3" type="ORF">SAMN04489842_2694</name>
</gene>
<evidence type="ECO:0000259" key="2">
    <source>
        <dbReference type="Pfam" id="PF04909"/>
    </source>
</evidence>
<dbReference type="PANTHER" id="PTHR21240:SF19">
    <property type="entry name" value="CATALYTIC_ HYDROLASE"/>
    <property type="match status" value="1"/>
</dbReference>
<accession>A0A1H1GZ23</accession>
<dbReference type="GO" id="GO:0016787">
    <property type="term" value="F:hydrolase activity"/>
    <property type="evidence" value="ECO:0007669"/>
    <property type="project" value="UniProtKB-KW"/>
</dbReference>
<keyword evidence="4" id="KW-1185">Reference proteome</keyword>
<dbReference type="Gene3D" id="3.20.20.140">
    <property type="entry name" value="Metal-dependent hydrolases"/>
    <property type="match status" value="1"/>
</dbReference>
<dbReference type="SUPFAM" id="SSF51556">
    <property type="entry name" value="Metallo-dependent hydrolases"/>
    <property type="match status" value="1"/>
</dbReference>
<reference evidence="4" key="1">
    <citation type="submission" date="2016-10" db="EMBL/GenBank/DDBJ databases">
        <authorList>
            <person name="Varghese N."/>
            <person name="Submissions S."/>
        </authorList>
    </citation>
    <scope>NUCLEOTIDE SEQUENCE [LARGE SCALE GENOMIC DNA]</scope>
    <source>
        <strain evidence="4">DSM 24767</strain>
    </source>
</reference>
<name>A0A1H1GZ23_NATTX</name>
<evidence type="ECO:0000313" key="4">
    <source>
        <dbReference type="Proteomes" id="UP000198848"/>
    </source>
</evidence>
<dbReference type="Proteomes" id="UP000198848">
    <property type="component" value="Unassembled WGS sequence"/>
</dbReference>
<sequence length="334" mass="37074">MARSSSSDRSSATRRRFLAGTGTAGVLGLTGSVGATDAEASVRRDGVASPDDVDDLPLIDAHTHLIPAETLDRDPLSADELVAWMDDNGVDRAVVLALDSPESYPVQAPSWWVLEEVEAHPDRLLPFCTVDPRTLVYEEDFGAVTDLLEEYVDRGARGFGELKAGLPIDDDRLEALYELCADHGLPIFFHTDEKAMMDEVGLPRLEDVVASYPEVDFLAHAHAWWVHISADVDSDDRGAYPSGPVEPGGRVPELLSEYDNLYGDLSGLSGWNALTRDEEYAQSFLEDHHEQLVFGTDYLSPDQEIPHFDLFERFDLDLEAWADIRYRNLEGVLR</sequence>